<dbReference type="GO" id="GO:0000149">
    <property type="term" value="F:SNARE binding"/>
    <property type="evidence" value="ECO:0007669"/>
    <property type="project" value="TreeGrafter"/>
</dbReference>
<dbReference type="GO" id="GO:0030276">
    <property type="term" value="F:clathrin binding"/>
    <property type="evidence" value="ECO:0007669"/>
    <property type="project" value="TreeGrafter"/>
</dbReference>
<dbReference type="GO" id="GO:0098793">
    <property type="term" value="C:presynapse"/>
    <property type="evidence" value="ECO:0007669"/>
    <property type="project" value="GOC"/>
</dbReference>
<gene>
    <name evidence="2" type="primary">Syt18</name>
    <name evidence="2" type="ORF">LOTGIDRAFT_249372</name>
</gene>
<dbReference type="Proteomes" id="UP000030746">
    <property type="component" value="Unassembled WGS sequence"/>
</dbReference>
<dbReference type="EMBL" id="KB202883">
    <property type="protein sequence ID" value="ESO87626.1"/>
    <property type="molecule type" value="Genomic_DNA"/>
</dbReference>
<organism evidence="2 3">
    <name type="scientific">Lottia gigantea</name>
    <name type="common">Giant owl limpet</name>
    <dbReference type="NCBI Taxonomy" id="225164"/>
    <lineage>
        <taxon>Eukaryota</taxon>
        <taxon>Metazoa</taxon>
        <taxon>Spiralia</taxon>
        <taxon>Lophotrochozoa</taxon>
        <taxon>Mollusca</taxon>
        <taxon>Gastropoda</taxon>
        <taxon>Patellogastropoda</taxon>
        <taxon>Lottioidea</taxon>
        <taxon>Lottiidae</taxon>
        <taxon>Lottia</taxon>
    </lineage>
</organism>
<dbReference type="STRING" id="225164.V4A2U6"/>
<dbReference type="CTD" id="20251185"/>
<keyword evidence="3" id="KW-1185">Reference proteome</keyword>
<dbReference type="Pfam" id="PF00168">
    <property type="entry name" value="C2"/>
    <property type="match status" value="1"/>
</dbReference>
<dbReference type="InterPro" id="IPR000008">
    <property type="entry name" value="C2_dom"/>
</dbReference>
<name>V4A2U6_LOTGI</name>
<dbReference type="PANTHER" id="PTHR10024">
    <property type="entry name" value="SYNAPTOTAGMIN"/>
    <property type="match status" value="1"/>
</dbReference>
<dbReference type="GO" id="GO:0001786">
    <property type="term" value="F:phosphatidylserine binding"/>
    <property type="evidence" value="ECO:0007669"/>
    <property type="project" value="TreeGrafter"/>
</dbReference>
<dbReference type="GO" id="GO:0005886">
    <property type="term" value="C:plasma membrane"/>
    <property type="evidence" value="ECO:0007669"/>
    <property type="project" value="TreeGrafter"/>
</dbReference>
<dbReference type="GO" id="GO:0006906">
    <property type="term" value="P:vesicle fusion"/>
    <property type="evidence" value="ECO:0007669"/>
    <property type="project" value="TreeGrafter"/>
</dbReference>
<evidence type="ECO:0000313" key="3">
    <source>
        <dbReference type="Proteomes" id="UP000030746"/>
    </source>
</evidence>
<dbReference type="GO" id="GO:0005544">
    <property type="term" value="F:calcium-dependent phospholipid binding"/>
    <property type="evidence" value="ECO:0007669"/>
    <property type="project" value="TreeGrafter"/>
</dbReference>
<evidence type="ECO:0000259" key="1">
    <source>
        <dbReference type="PROSITE" id="PS50004"/>
    </source>
</evidence>
<dbReference type="KEGG" id="lgi:LOTGIDRAFT_249372"/>
<dbReference type="AlphaFoldDB" id="V4A2U6"/>
<feature type="domain" description="C2" evidence="1">
    <location>
        <begin position="251"/>
        <end position="384"/>
    </location>
</feature>
<dbReference type="PANTHER" id="PTHR10024:SF351">
    <property type="entry name" value="SYNAPTOTAGMIN-4-LIKE"/>
    <property type="match status" value="1"/>
</dbReference>
<dbReference type="Gene3D" id="2.60.40.150">
    <property type="entry name" value="C2 domain"/>
    <property type="match status" value="1"/>
</dbReference>
<dbReference type="GO" id="GO:0070382">
    <property type="term" value="C:exocytic vesicle"/>
    <property type="evidence" value="ECO:0007669"/>
    <property type="project" value="TreeGrafter"/>
</dbReference>
<dbReference type="OrthoDB" id="5915960at2759"/>
<dbReference type="GO" id="GO:0030424">
    <property type="term" value="C:axon"/>
    <property type="evidence" value="ECO:0007669"/>
    <property type="project" value="TreeGrafter"/>
</dbReference>
<dbReference type="GeneID" id="20251185"/>
<dbReference type="GO" id="GO:0005509">
    <property type="term" value="F:calcium ion binding"/>
    <property type="evidence" value="ECO:0007669"/>
    <property type="project" value="TreeGrafter"/>
</dbReference>
<dbReference type="RefSeq" id="XP_009061817.1">
    <property type="nucleotide sequence ID" value="XM_009063569.1"/>
</dbReference>
<dbReference type="GO" id="GO:0048791">
    <property type="term" value="P:calcium ion-regulated exocytosis of neurotransmitter"/>
    <property type="evidence" value="ECO:0007669"/>
    <property type="project" value="TreeGrafter"/>
</dbReference>
<dbReference type="InterPro" id="IPR035892">
    <property type="entry name" value="C2_domain_sf"/>
</dbReference>
<evidence type="ECO:0000313" key="2">
    <source>
        <dbReference type="EMBL" id="ESO87626.1"/>
    </source>
</evidence>
<dbReference type="SUPFAM" id="SSF49562">
    <property type="entry name" value="C2 domain (Calcium/lipid-binding domain, CaLB)"/>
    <property type="match status" value="1"/>
</dbReference>
<feature type="non-terminal residue" evidence="2">
    <location>
        <position position="1"/>
    </location>
</feature>
<protein>
    <submittedName>
        <fullName evidence="2">Synaptotagmin 18</fullName>
    </submittedName>
</protein>
<proteinExistence type="predicted"/>
<dbReference type="PROSITE" id="PS50004">
    <property type="entry name" value="C2"/>
    <property type="match status" value="1"/>
</dbReference>
<sequence length="394" mass="45198">GISDKRYVLLNNQEVEIEGYKALDIISRKSQIACTSTAPDAFGKSDIYADSKPPSYPRPIIGIIHGAKLSEARSFEDISFDPRSEPIKRCTSLTTLYKDVPETNNTDSLTFMTLFINLDTDHNCLTISLDKLYNVLKIDLYNDIHIWLRVFPDHPEGFHSQPVHAAKNLEFIDIFRLKDQTVENLIKSTFRLTVLGKDSKKKSHRESIICEGFVNGRDIDWKSAQNNEIKVYFKRKWMKKMSTSNKFLESDLGELFVLLQYQSMAKRMKVLIRKANNLPKSDKLIGVPGHSVVINLYKDGEIVSSRETQVQGGLHPVWNQPFLFTIPNEHHDSYNLEFIIKRNRRYTKDNIIGHVLVGPGAPKSGGDQWQEAMKPRGLECALWHNITPIFTYRN</sequence>
<reference evidence="2 3" key="1">
    <citation type="journal article" date="2013" name="Nature">
        <title>Insights into bilaterian evolution from three spiralian genomes.</title>
        <authorList>
            <person name="Simakov O."/>
            <person name="Marletaz F."/>
            <person name="Cho S.J."/>
            <person name="Edsinger-Gonzales E."/>
            <person name="Havlak P."/>
            <person name="Hellsten U."/>
            <person name="Kuo D.H."/>
            <person name="Larsson T."/>
            <person name="Lv J."/>
            <person name="Arendt D."/>
            <person name="Savage R."/>
            <person name="Osoegawa K."/>
            <person name="de Jong P."/>
            <person name="Grimwood J."/>
            <person name="Chapman J.A."/>
            <person name="Shapiro H."/>
            <person name="Aerts A."/>
            <person name="Otillar R.P."/>
            <person name="Terry A.Y."/>
            <person name="Boore J.L."/>
            <person name="Grigoriev I.V."/>
            <person name="Lindberg D.R."/>
            <person name="Seaver E.C."/>
            <person name="Weisblat D.A."/>
            <person name="Putnam N.H."/>
            <person name="Rokhsar D.S."/>
        </authorList>
    </citation>
    <scope>NUCLEOTIDE SEQUENCE [LARGE SCALE GENOMIC DNA]</scope>
</reference>
<accession>V4A2U6</accession>